<dbReference type="InterPro" id="IPR007039">
    <property type="entry name" value="TrbC/VirB2"/>
</dbReference>
<feature type="transmembrane region" description="Helical" evidence="1">
    <location>
        <begin position="64"/>
        <end position="82"/>
    </location>
</feature>
<keyword evidence="1" id="KW-0812">Transmembrane</keyword>
<comment type="caution">
    <text evidence="2">The sequence shown here is derived from an EMBL/GenBank/DDBJ whole genome shotgun (WGS) entry which is preliminary data.</text>
</comment>
<evidence type="ECO:0000256" key="1">
    <source>
        <dbReference type="SAM" id="Phobius"/>
    </source>
</evidence>
<feature type="transmembrane region" description="Helical" evidence="1">
    <location>
        <begin position="89"/>
        <end position="108"/>
    </location>
</feature>
<evidence type="ECO:0000313" key="3">
    <source>
        <dbReference type="Proteomes" id="UP000640426"/>
    </source>
</evidence>
<organism evidence="2 3">
    <name type="scientific">Sphingomonas mollis</name>
    <dbReference type="NCBI Taxonomy" id="2795726"/>
    <lineage>
        <taxon>Bacteria</taxon>
        <taxon>Pseudomonadati</taxon>
        <taxon>Pseudomonadota</taxon>
        <taxon>Alphaproteobacteria</taxon>
        <taxon>Sphingomonadales</taxon>
        <taxon>Sphingomonadaceae</taxon>
        <taxon>Sphingomonas</taxon>
    </lineage>
</organism>
<sequence>MPTTLLLSAWKTRTPAQTRMLLQGLAVLVVLLVSSLIADPAAAQAAGGGLNSLATNVLGILQNGFVRTVAVIAVIIVGLGWLTGRVNFTTLIAVVVGIFIIFSAEWLVDQVTGG</sequence>
<dbReference type="Pfam" id="PF04956">
    <property type="entry name" value="TrbC"/>
    <property type="match status" value="1"/>
</dbReference>
<evidence type="ECO:0000313" key="2">
    <source>
        <dbReference type="EMBL" id="MBJ6123622.1"/>
    </source>
</evidence>
<name>A0ABS0XUA8_9SPHN</name>
<keyword evidence="3" id="KW-1185">Reference proteome</keyword>
<proteinExistence type="predicted"/>
<dbReference type="EMBL" id="JAELXS010000017">
    <property type="protein sequence ID" value="MBJ6123622.1"/>
    <property type="molecule type" value="Genomic_DNA"/>
</dbReference>
<keyword evidence="1" id="KW-1133">Transmembrane helix</keyword>
<gene>
    <name evidence="2" type="ORF">JAO74_17725</name>
</gene>
<keyword evidence="1" id="KW-0472">Membrane</keyword>
<dbReference type="RefSeq" id="WP_199041415.1">
    <property type="nucleotide sequence ID" value="NZ_JAELXS010000017.1"/>
</dbReference>
<reference evidence="3" key="1">
    <citation type="submission" date="2020-12" db="EMBL/GenBank/DDBJ databases">
        <title>Hymenobacter sp.</title>
        <authorList>
            <person name="Kim M.K."/>
        </authorList>
    </citation>
    <scope>NUCLEOTIDE SEQUENCE [LARGE SCALE GENOMIC DNA]</scope>
    <source>
        <strain evidence="3">BT553</strain>
    </source>
</reference>
<protein>
    <submittedName>
        <fullName evidence="2">TrbC/VirB2 family protein</fullName>
    </submittedName>
</protein>
<dbReference type="Proteomes" id="UP000640426">
    <property type="component" value="Unassembled WGS sequence"/>
</dbReference>
<accession>A0ABS0XUA8</accession>